<dbReference type="RefSeq" id="WP_143847787.1">
    <property type="nucleotide sequence ID" value="NZ_VLXZ01000003.1"/>
</dbReference>
<reference evidence="4 5" key="1">
    <citation type="submission" date="2019-07" db="EMBL/GenBank/DDBJ databases">
        <authorList>
            <person name="Park Y.J."/>
            <person name="Jeong S.E."/>
            <person name="Jung H.S."/>
        </authorList>
    </citation>
    <scope>NUCLEOTIDE SEQUENCE [LARGE SCALE GENOMIC DNA]</scope>
    <source>
        <strain evidence="5">P16(2019)</strain>
    </source>
</reference>
<dbReference type="GO" id="GO:0000156">
    <property type="term" value="F:phosphorelay response regulator activity"/>
    <property type="evidence" value="ECO:0007669"/>
    <property type="project" value="InterPro"/>
</dbReference>
<dbReference type="Pfam" id="PF00072">
    <property type="entry name" value="Response_reg"/>
    <property type="match status" value="1"/>
</dbReference>
<dbReference type="Proteomes" id="UP000318521">
    <property type="component" value="Unassembled WGS sequence"/>
</dbReference>
<proteinExistence type="predicted"/>
<dbReference type="InterPro" id="IPR046947">
    <property type="entry name" value="LytR-like"/>
</dbReference>
<evidence type="ECO:0000313" key="4">
    <source>
        <dbReference type="EMBL" id="TSB47287.1"/>
    </source>
</evidence>
<keyword evidence="5" id="KW-1185">Reference proteome</keyword>
<dbReference type="SMART" id="SM00850">
    <property type="entry name" value="LytTR"/>
    <property type="match status" value="1"/>
</dbReference>
<name>A0A554A0R6_9BACI</name>
<dbReference type="EMBL" id="VLXZ01000003">
    <property type="protein sequence ID" value="TSB47287.1"/>
    <property type="molecule type" value="Genomic_DNA"/>
</dbReference>
<dbReference type="Gene3D" id="3.40.50.2300">
    <property type="match status" value="1"/>
</dbReference>
<dbReference type="SUPFAM" id="SSF52172">
    <property type="entry name" value="CheY-like"/>
    <property type="match status" value="1"/>
</dbReference>
<keyword evidence="1" id="KW-0597">Phosphoprotein</keyword>
<dbReference type="PROSITE" id="PS50110">
    <property type="entry name" value="RESPONSE_REGULATORY"/>
    <property type="match status" value="1"/>
</dbReference>
<dbReference type="InterPro" id="IPR011006">
    <property type="entry name" value="CheY-like_superfamily"/>
</dbReference>
<dbReference type="AlphaFoldDB" id="A0A554A0R6"/>
<feature type="modified residue" description="4-aspartylphosphate" evidence="1">
    <location>
        <position position="57"/>
    </location>
</feature>
<dbReference type="InterPro" id="IPR007492">
    <property type="entry name" value="LytTR_DNA-bd_dom"/>
</dbReference>
<evidence type="ECO:0000259" key="2">
    <source>
        <dbReference type="PROSITE" id="PS50110"/>
    </source>
</evidence>
<dbReference type="OrthoDB" id="9809318at2"/>
<evidence type="ECO:0000259" key="3">
    <source>
        <dbReference type="PROSITE" id="PS50930"/>
    </source>
</evidence>
<feature type="domain" description="Response regulatory" evidence="2">
    <location>
        <begin position="6"/>
        <end position="120"/>
    </location>
</feature>
<dbReference type="Gene3D" id="2.40.50.1020">
    <property type="entry name" value="LytTr DNA-binding domain"/>
    <property type="match status" value="1"/>
</dbReference>
<accession>A0A554A0R6</accession>
<protein>
    <submittedName>
        <fullName evidence="4">Response regulator transcription factor</fullName>
    </submittedName>
</protein>
<gene>
    <name evidence="4" type="ORF">FN960_05985</name>
</gene>
<dbReference type="PANTHER" id="PTHR37299:SF1">
    <property type="entry name" value="STAGE 0 SPORULATION PROTEIN A HOMOLOG"/>
    <property type="match status" value="1"/>
</dbReference>
<sequence>MPQMIRTLVVDDERYNREELIYLLSQYETIEIIGEADTGEACLVQAMKLQPDLLFLDIEMPIMNGMQAAKALQELRNIPLIVFATAHPQFAVEAFKYEAIDYLLKPYDEEQLYKSIERIKQRLLIEEAPQPTTTGKLPVEANGDVYYLEPTDILYMYRDEKLSRIVSKKGRFESKTPLKELELRLEPFSFFRIHKSYLVNLQAVTRLSPWFNGAYHLELEGVKEQLAVSRNYVKELRKRLEL</sequence>
<organism evidence="4 5">
    <name type="scientific">Alkalicoccobacillus porphyridii</name>
    <dbReference type="NCBI Taxonomy" id="2597270"/>
    <lineage>
        <taxon>Bacteria</taxon>
        <taxon>Bacillati</taxon>
        <taxon>Bacillota</taxon>
        <taxon>Bacilli</taxon>
        <taxon>Bacillales</taxon>
        <taxon>Bacillaceae</taxon>
        <taxon>Alkalicoccobacillus</taxon>
    </lineage>
</organism>
<feature type="domain" description="HTH LytTR-type" evidence="3">
    <location>
        <begin position="137"/>
        <end position="242"/>
    </location>
</feature>
<evidence type="ECO:0000256" key="1">
    <source>
        <dbReference type="PROSITE-ProRule" id="PRU00169"/>
    </source>
</evidence>
<comment type="caution">
    <text evidence="4">The sequence shown here is derived from an EMBL/GenBank/DDBJ whole genome shotgun (WGS) entry which is preliminary data.</text>
</comment>
<dbReference type="InterPro" id="IPR001789">
    <property type="entry name" value="Sig_transdc_resp-reg_receiver"/>
</dbReference>
<dbReference type="PROSITE" id="PS50930">
    <property type="entry name" value="HTH_LYTTR"/>
    <property type="match status" value="1"/>
</dbReference>
<dbReference type="Pfam" id="PF04397">
    <property type="entry name" value="LytTR"/>
    <property type="match status" value="1"/>
</dbReference>
<dbReference type="GO" id="GO:0003677">
    <property type="term" value="F:DNA binding"/>
    <property type="evidence" value="ECO:0007669"/>
    <property type="project" value="InterPro"/>
</dbReference>
<dbReference type="PANTHER" id="PTHR37299">
    <property type="entry name" value="TRANSCRIPTIONAL REGULATOR-RELATED"/>
    <property type="match status" value="1"/>
</dbReference>
<evidence type="ECO:0000313" key="5">
    <source>
        <dbReference type="Proteomes" id="UP000318521"/>
    </source>
</evidence>
<dbReference type="SMART" id="SM00448">
    <property type="entry name" value="REC"/>
    <property type="match status" value="1"/>
</dbReference>